<gene>
    <name evidence="2" type="ORF">BN1708_019074</name>
</gene>
<dbReference type="Proteomes" id="UP000044602">
    <property type="component" value="Unassembled WGS sequence"/>
</dbReference>
<evidence type="ECO:0000313" key="2">
    <source>
        <dbReference type="EMBL" id="CRK32682.1"/>
    </source>
</evidence>
<feature type="compositionally biased region" description="Low complexity" evidence="1">
    <location>
        <begin position="80"/>
        <end position="108"/>
    </location>
</feature>
<feature type="region of interest" description="Disordered" evidence="1">
    <location>
        <begin position="80"/>
        <end position="130"/>
    </location>
</feature>
<evidence type="ECO:0000313" key="3">
    <source>
        <dbReference type="Proteomes" id="UP000044602"/>
    </source>
</evidence>
<feature type="non-terminal residue" evidence="2">
    <location>
        <position position="1"/>
    </location>
</feature>
<proteinExistence type="predicted"/>
<reference evidence="2 3" key="1">
    <citation type="submission" date="2015-05" db="EMBL/GenBank/DDBJ databases">
        <authorList>
            <person name="Wang D.B."/>
            <person name="Wang M."/>
        </authorList>
    </citation>
    <scope>NUCLEOTIDE SEQUENCE [LARGE SCALE GENOMIC DNA]</scope>
    <source>
        <strain evidence="2">VL1</strain>
    </source>
</reference>
<sequence length="130" mass="13701">RCFSISSSKTSSPTLAISHTLTTSSTSTSWLHSTILKVSSSSMTLMAPTTCCSACSPAFLTPPRARPTTMVFPRTMQGACQKCSSPSSKSQAVSAPRLSNSSWRSSSAQHPREAQARAQSATTAVSRHCS</sequence>
<name>A0A0G4MEP8_VERLO</name>
<accession>A0A0G4MEP8</accession>
<dbReference type="EMBL" id="CVQH01022243">
    <property type="protein sequence ID" value="CRK32682.1"/>
    <property type="molecule type" value="Genomic_DNA"/>
</dbReference>
<protein>
    <submittedName>
        <fullName evidence="2">Uncharacterized protein</fullName>
    </submittedName>
</protein>
<keyword evidence="3" id="KW-1185">Reference proteome</keyword>
<feature type="compositionally biased region" description="Polar residues" evidence="1">
    <location>
        <begin position="117"/>
        <end position="130"/>
    </location>
</feature>
<dbReference type="AlphaFoldDB" id="A0A0G4MEP8"/>
<evidence type="ECO:0000256" key="1">
    <source>
        <dbReference type="SAM" id="MobiDB-lite"/>
    </source>
</evidence>
<organism evidence="2 3">
    <name type="scientific">Verticillium longisporum</name>
    <name type="common">Verticillium dahliae var. longisporum</name>
    <dbReference type="NCBI Taxonomy" id="100787"/>
    <lineage>
        <taxon>Eukaryota</taxon>
        <taxon>Fungi</taxon>
        <taxon>Dikarya</taxon>
        <taxon>Ascomycota</taxon>
        <taxon>Pezizomycotina</taxon>
        <taxon>Sordariomycetes</taxon>
        <taxon>Hypocreomycetidae</taxon>
        <taxon>Glomerellales</taxon>
        <taxon>Plectosphaerellaceae</taxon>
        <taxon>Verticillium</taxon>
    </lineage>
</organism>